<dbReference type="InterPro" id="IPR011989">
    <property type="entry name" value="ARM-like"/>
</dbReference>
<evidence type="ECO:0008006" key="3">
    <source>
        <dbReference type="Google" id="ProtNLM"/>
    </source>
</evidence>
<dbReference type="PANTHER" id="PTHR21356:SF1">
    <property type="entry name" value="ARMADILLO REPEAT-CONTAINING PROTEIN 2"/>
    <property type="match status" value="1"/>
</dbReference>
<gene>
    <name evidence="1" type="ORF">U0070_003166</name>
</gene>
<protein>
    <recommendedName>
        <fullName evidence="3">Armadillo repeat-containing protein 2</fullName>
    </recommendedName>
</protein>
<evidence type="ECO:0000313" key="1">
    <source>
        <dbReference type="EMBL" id="KAK7808529.1"/>
    </source>
</evidence>
<keyword evidence="2" id="KW-1185">Reference proteome</keyword>
<evidence type="ECO:0000313" key="2">
    <source>
        <dbReference type="Proteomes" id="UP001488838"/>
    </source>
</evidence>
<dbReference type="InterPro" id="IPR016024">
    <property type="entry name" value="ARM-type_fold"/>
</dbReference>
<dbReference type="AlphaFoldDB" id="A0AAW0I2U5"/>
<reference evidence="1 2" key="1">
    <citation type="journal article" date="2023" name="bioRxiv">
        <title>Conserved and derived expression patterns and positive selection on dental genes reveal complex evolutionary context of ever-growing rodent molars.</title>
        <authorList>
            <person name="Calamari Z.T."/>
            <person name="Song A."/>
            <person name="Cohen E."/>
            <person name="Akter M."/>
            <person name="Roy R.D."/>
            <person name="Hallikas O."/>
            <person name="Christensen M.M."/>
            <person name="Li P."/>
            <person name="Marangoni P."/>
            <person name="Jernvall J."/>
            <person name="Klein O.D."/>
        </authorList>
    </citation>
    <scope>NUCLEOTIDE SEQUENCE [LARGE SCALE GENOMIC DNA]</scope>
    <source>
        <strain evidence="1">V071</strain>
    </source>
</reference>
<dbReference type="Gene3D" id="1.25.10.10">
    <property type="entry name" value="Leucine-rich Repeat Variant"/>
    <property type="match status" value="1"/>
</dbReference>
<dbReference type="InterPro" id="IPR000225">
    <property type="entry name" value="Armadillo"/>
</dbReference>
<comment type="caution">
    <text evidence="1">The sequence shown here is derived from an EMBL/GenBank/DDBJ whole genome shotgun (WGS) entry which is preliminary data.</text>
</comment>
<dbReference type="EMBL" id="JBBHLL010000237">
    <property type="protein sequence ID" value="KAK7808529.1"/>
    <property type="molecule type" value="Genomic_DNA"/>
</dbReference>
<proteinExistence type="predicted"/>
<sequence length="362" mass="40287">MVLSEQRGTCLEHFGTRPAHLEASVLIAYTPDTDLVIRIVFILGNLTAKNNQARELFSRERGSIETLLTLFQNFYQLDQQSPGSGLSGARPPVDTEDVLVKLTRVLANIAIHPRIGPVLAANPRVVGLLLTTLESKSLGDCEELVINTTAAINNLSFYQVKSSVLQHRKLYVAELLLKLLVSNNMDGILEAVRVFGNLSQDHDVCNFLMQKNVHKFMIALLEAKHQDICFSACGVLLNLTVDKDKRAILKEGGGIKKLVDCLREFGPGDWQLACLVCKTLWNFSENITSASSCFGDEDTNTLLVLLSAFLDEELALDGSFDQDLRSYHRLHWETEFKPVAQQLLKRIQSHHTALEPLPLPSV</sequence>
<organism evidence="1 2">
    <name type="scientific">Myodes glareolus</name>
    <name type="common">Bank vole</name>
    <name type="synonym">Clethrionomys glareolus</name>
    <dbReference type="NCBI Taxonomy" id="447135"/>
    <lineage>
        <taxon>Eukaryota</taxon>
        <taxon>Metazoa</taxon>
        <taxon>Chordata</taxon>
        <taxon>Craniata</taxon>
        <taxon>Vertebrata</taxon>
        <taxon>Euteleostomi</taxon>
        <taxon>Mammalia</taxon>
        <taxon>Eutheria</taxon>
        <taxon>Euarchontoglires</taxon>
        <taxon>Glires</taxon>
        <taxon>Rodentia</taxon>
        <taxon>Myomorpha</taxon>
        <taxon>Muroidea</taxon>
        <taxon>Cricetidae</taxon>
        <taxon>Arvicolinae</taxon>
        <taxon>Myodes</taxon>
    </lineage>
</organism>
<dbReference type="InterPro" id="IPR038905">
    <property type="entry name" value="ARMC2"/>
</dbReference>
<dbReference type="GO" id="GO:0007288">
    <property type="term" value="P:sperm axoneme assembly"/>
    <property type="evidence" value="ECO:0007669"/>
    <property type="project" value="TreeGrafter"/>
</dbReference>
<dbReference type="Proteomes" id="UP001488838">
    <property type="component" value="Unassembled WGS sequence"/>
</dbReference>
<name>A0AAW0I2U5_MYOGA</name>
<dbReference type="SMART" id="SM00185">
    <property type="entry name" value="ARM"/>
    <property type="match status" value="4"/>
</dbReference>
<accession>A0AAW0I2U5</accession>
<dbReference type="SUPFAM" id="SSF48371">
    <property type="entry name" value="ARM repeat"/>
    <property type="match status" value="1"/>
</dbReference>
<dbReference type="PANTHER" id="PTHR21356">
    <property type="entry name" value="ARMADILLO REPEAT CONTAINING 2"/>
    <property type="match status" value="1"/>
</dbReference>